<dbReference type="SUPFAM" id="SSF52540">
    <property type="entry name" value="P-loop containing nucleoside triphosphate hydrolases"/>
    <property type="match status" value="2"/>
</dbReference>
<reference evidence="14" key="1">
    <citation type="submission" date="2020-11" db="EMBL/GenBank/DDBJ databases">
        <title>Bacterial whole genome sequence for Panacibacter sp. DH6.</title>
        <authorList>
            <person name="Le V."/>
            <person name="Ko S."/>
            <person name="Ahn C.-Y."/>
            <person name="Oh H.-M."/>
        </authorList>
    </citation>
    <scope>NUCLEOTIDE SEQUENCE</scope>
    <source>
        <strain evidence="14">DH6</strain>
    </source>
</reference>
<evidence type="ECO:0000256" key="8">
    <source>
        <dbReference type="ARBA" id="ARBA00022842"/>
    </source>
</evidence>
<dbReference type="PANTHER" id="PTHR11088:SF60">
    <property type="entry name" value="TRNA DIMETHYLALLYLTRANSFERASE"/>
    <property type="match status" value="1"/>
</dbReference>
<name>A0A931GYI9_9BACT</name>
<keyword evidence="8 10" id="KW-0460">Magnesium</keyword>
<evidence type="ECO:0000256" key="1">
    <source>
        <dbReference type="ARBA" id="ARBA00001946"/>
    </source>
</evidence>
<comment type="function">
    <text evidence="2 10 12">Catalyzes the transfer of a dimethylallyl group onto the adenine at position 37 in tRNAs that read codons beginning with uridine, leading to the formation of N6-(dimethylallyl)adenosine (i(6)A).</text>
</comment>
<comment type="catalytic activity">
    <reaction evidence="9 10 11">
        <text>adenosine(37) in tRNA + dimethylallyl diphosphate = N(6)-dimethylallyladenosine(37) in tRNA + diphosphate</text>
        <dbReference type="Rhea" id="RHEA:26482"/>
        <dbReference type="Rhea" id="RHEA-COMP:10162"/>
        <dbReference type="Rhea" id="RHEA-COMP:10375"/>
        <dbReference type="ChEBI" id="CHEBI:33019"/>
        <dbReference type="ChEBI" id="CHEBI:57623"/>
        <dbReference type="ChEBI" id="CHEBI:74411"/>
        <dbReference type="ChEBI" id="CHEBI:74415"/>
        <dbReference type="EC" id="2.5.1.75"/>
    </reaction>
</comment>
<evidence type="ECO:0000256" key="10">
    <source>
        <dbReference type="HAMAP-Rule" id="MF_00185"/>
    </source>
</evidence>
<feature type="binding site" evidence="10">
    <location>
        <begin position="13"/>
        <end position="20"/>
    </location>
    <ligand>
        <name>ATP</name>
        <dbReference type="ChEBI" id="CHEBI:30616"/>
    </ligand>
</feature>
<evidence type="ECO:0000256" key="7">
    <source>
        <dbReference type="ARBA" id="ARBA00022840"/>
    </source>
</evidence>
<evidence type="ECO:0000256" key="6">
    <source>
        <dbReference type="ARBA" id="ARBA00022741"/>
    </source>
</evidence>
<evidence type="ECO:0000256" key="13">
    <source>
        <dbReference type="RuleBase" id="RU003785"/>
    </source>
</evidence>
<comment type="cofactor">
    <cofactor evidence="1 10">
        <name>Mg(2+)</name>
        <dbReference type="ChEBI" id="CHEBI:18420"/>
    </cofactor>
</comment>
<dbReference type="AlphaFoldDB" id="A0A931GYI9"/>
<evidence type="ECO:0000256" key="3">
    <source>
        <dbReference type="ARBA" id="ARBA00005842"/>
    </source>
</evidence>
<keyword evidence="6 10" id="KW-0547">Nucleotide-binding</keyword>
<dbReference type="NCBIfam" id="TIGR00174">
    <property type="entry name" value="miaA"/>
    <property type="match status" value="1"/>
</dbReference>
<dbReference type="GO" id="GO:0005524">
    <property type="term" value="F:ATP binding"/>
    <property type="evidence" value="ECO:0007669"/>
    <property type="project" value="UniProtKB-UniRule"/>
</dbReference>
<dbReference type="EC" id="2.5.1.75" evidence="10"/>
<evidence type="ECO:0000313" key="14">
    <source>
        <dbReference type="EMBL" id="MBG9376242.1"/>
    </source>
</evidence>
<dbReference type="Gene3D" id="3.40.50.300">
    <property type="entry name" value="P-loop containing nucleotide triphosphate hydrolases"/>
    <property type="match status" value="1"/>
</dbReference>
<dbReference type="InterPro" id="IPR027417">
    <property type="entry name" value="P-loop_NTPase"/>
</dbReference>
<evidence type="ECO:0000256" key="2">
    <source>
        <dbReference type="ARBA" id="ARBA00003213"/>
    </source>
</evidence>
<dbReference type="GO" id="GO:0006400">
    <property type="term" value="P:tRNA modification"/>
    <property type="evidence" value="ECO:0007669"/>
    <property type="project" value="TreeGrafter"/>
</dbReference>
<protein>
    <recommendedName>
        <fullName evidence="10">tRNA dimethylallyltransferase</fullName>
        <ecNumber evidence="10">2.5.1.75</ecNumber>
    </recommendedName>
    <alternativeName>
        <fullName evidence="10">Dimethylallyl diphosphate:tRNA dimethylallyltransferase</fullName>
        <shortName evidence="10">DMAPP:tRNA dimethylallyltransferase</shortName>
        <shortName evidence="10">DMATase</shortName>
    </alternativeName>
    <alternativeName>
        <fullName evidence="10">Isopentenyl-diphosphate:tRNA isopentenyltransferase</fullName>
        <shortName evidence="10">IPP transferase</shortName>
        <shortName evidence="10">IPPT</shortName>
        <shortName evidence="10">IPTase</shortName>
    </alternativeName>
</protein>
<keyword evidence="4 10" id="KW-0808">Transferase</keyword>
<feature type="site" description="Interaction with substrate tRNA" evidence="10">
    <location>
        <position position="126"/>
    </location>
</feature>
<evidence type="ECO:0000256" key="11">
    <source>
        <dbReference type="RuleBase" id="RU003783"/>
    </source>
</evidence>
<dbReference type="Pfam" id="PF01715">
    <property type="entry name" value="IPPT"/>
    <property type="match status" value="1"/>
</dbReference>
<keyword evidence="7 10" id="KW-0067">ATP-binding</keyword>
<dbReference type="PANTHER" id="PTHR11088">
    <property type="entry name" value="TRNA DIMETHYLALLYLTRANSFERASE"/>
    <property type="match status" value="1"/>
</dbReference>
<evidence type="ECO:0000256" key="4">
    <source>
        <dbReference type="ARBA" id="ARBA00022679"/>
    </source>
</evidence>
<evidence type="ECO:0000256" key="9">
    <source>
        <dbReference type="ARBA" id="ARBA00049563"/>
    </source>
</evidence>
<dbReference type="EMBL" id="JADWYR010000001">
    <property type="protein sequence ID" value="MBG9376242.1"/>
    <property type="molecule type" value="Genomic_DNA"/>
</dbReference>
<dbReference type="GO" id="GO:0052381">
    <property type="term" value="F:tRNA dimethylallyltransferase activity"/>
    <property type="evidence" value="ECO:0007669"/>
    <property type="project" value="UniProtKB-UniRule"/>
</dbReference>
<proteinExistence type="inferred from homology"/>
<gene>
    <name evidence="10 14" type="primary">miaA</name>
    <name evidence="14" type="ORF">I5907_08345</name>
</gene>
<sequence>MSKKQHTVIIITGPTASGKTALAIQLAQRFNTEIISADSRQCYKELNIGVAKPSAKELQLVKHHFISSHSIHDNVTAQVFETYALNAVDKIFQKSRVAVMAGGTGLYVKAFCEGLDEMPAIDPIVRSKIQNAYEIKGLSWLQHEVQSQDPLFWSQAEQQNPQRLMRALEVKLATGKSFTDFRRGNKKDRDFNIITLGIQLPKDVLYSYINTRTDQMLKEGLIDEVASLLSWQNVNALQTVGYKEIFAALKNEMPVSGAVEKIKQNTRHYAKRQLTWFRKMDGIIWGNSDELLSWIDENLAFQ</sequence>
<comment type="similarity">
    <text evidence="3 10 13">Belongs to the IPP transferase family.</text>
</comment>
<comment type="caution">
    <text evidence="14">The sequence shown here is derived from an EMBL/GenBank/DDBJ whole genome shotgun (WGS) entry which is preliminary data.</text>
</comment>
<evidence type="ECO:0000256" key="12">
    <source>
        <dbReference type="RuleBase" id="RU003784"/>
    </source>
</evidence>
<dbReference type="HAMAP" id="MF_00185">
    <property type="entry name" value="IPP_trans"/>
    <property type="match status" value="1"/>
</dbReference>
<accession>A0A931GYI9</accession>
<comment type="caution">
    <text evidence="10">Lacks conserved residue(s) required for the propagation of feature annotation.</text>
</comment>
<dbReference type="Gene3D" id="1.10.20.140">
    <property type="match status" value="1"/>
</dbReference>
<dbReference type="InterPro" id="IPR018022">
    <property type="entry name" value="IPT"/>
</dbReference>
<feature type="region of interest" description="Interaction with substrate tRNA" evidence="10">
    <location>
        <begin position="38"/>
        <end position="41"/>
    </location>
</feature>
<dbReference type="InterPro" id="IPR039657">
    <property type="entry name" value="Dimethylallyltransferase"/>
</dbReference>
<dbReference type="Proteomes" id="UP000628448">
    <property type="component" value="Unassembled WGS sequence"/>
</dbReference>
<dbReference type="RefSeq" id="WP_196990258.1">
    <property type="nucleotide sequence ID" value="NZ_JADWYR010000001.1"/>
</dbReference>
<keyword evidence="5 10" id="KW-0819">tRNA processing</keyword>
<organism evidence="14 15">
    <name type="scientific">Panacibacter microcysteis</name>
    <dbReference type="NCBI Taxonomy" id="2793269"/>
    <lineage>
        <taxon>Bacteria</taxon>
        <taxon>Pseudomonadati</taxon>
        <taxon>Bacteroidota</taxon>
        <taxon>Chitinophagia</taxon>
        <taxon>Chitinophagales</taxon>
        <taxon>Chitinophagaceae</taxon>
        <taxon>Panacibacter</taxon>
    </lineage>
</organism>
<keyword evidence="15" id="KW-1185">Reference proteome</keyword>
<feature type="binding site" evidence="10">
    <location>
        <begin position="15"/>
        <end position="20"/>
    </location>
    <ligand>
        <name>substrate</name>
    </ligand>
</feature>
<evidence type="ECO:0000256" key="5">
    <source>
        <dbReference type="ARBA" id="ARBA00022694"/>
    </source>
</evidence>
<evidence type="ECO:0000313" key="15">
    <source>
        <dbReference type="Proteomes" id="UP000628448"/>
    </source>
</evidence>
<feature type="site" description="Interaction with substrate tRNA" evidence="10">
    <location>
        <position position="104"/>
    </location>
</feature>
<feature type="region of interest" description="Interaction with substrate tRNA" evidence="10">
    <location>
        <begin position="162"/>
        <end position="166"/>
    </location>
</feature>
<comment type="subunit">
    <text evidence="10">Monomer.</text>
</comment>